<dbReference type="eggNOG" id="COG2197">
    <property type="taxonomic scope" value="Bacteria"/>
</dbReference>
<dbReference type="STRING" id="649638.Trad_1075"/>
<dbReference type="PANTHER" id="PTHR43214">
    <property type="entry name" value="TWO-COMPONENT RESPONSE REGULATOR"/>
    <property type="match status" value="1"/>
</dbReference>
<dbReference type="Gene3D" id="3.40.50.2300">
    <property type="match status" value="1"/>
</dbReference>
<dbReference type="InterPro" id="IPR016032">
    <property type="entry name" value="Sig_transdc_resp-reg_C-effctor"/>
</dbReference>
<evidence type="ECO:0000313" key="3">
    <source>
        <dbReference type="EMBL" id="ADI14202.1"/>
    </source>
</evidence>
<dbReference type="KEGG" id="tra:Trad_1075"/>
<gene>
    <name evidence="3" type="ordered locus">Trad_1075</name>
</gene>
<dbReference type="EMBL" id="CP002049">
    <property type="protein sequence ID" value="ADI14202.1"/>
    <property type="molecule type" value="Genomic_DNA"/>
</dbReference>
<proteinExistence type="predicted"/>
<accession>D7CVH4</accession>
<evidence type="ECO:0000313" key="4">
    <source>
        <dbReference type="Proteomes" id="UP000000379"/>
    </source>
</evidence>
<dbReference type="Proteomes" id="UP000000379">
    <property type="component" value="Chromosome"/>
</dbReference>
<name>D7CVH4_TRURR</name>
<keyword evidence="4" id="KW-1185">Reference proteome</keyword>
<sequence length="177" mass="19111">MRIYADTSATRARVAALLAARPPARPLTLIVDDRPGYALAQLIAVARSSAPTLVVTANRSPFYLHDLLGFGPQGLAVVGREPVDFADLAQRVARGETFYEGPPLPPDPLTERERTVLRLLATGHTNAAIARRLGLSGGRVSNLVMSVREKVGVENRVQLALAYFDLLSLWQEMLAGA</sequence>
<dbReference type="Pfam" id="PF00196">
    <property type="entry name" value="GerE"/>
    <property type="match status" value="1"/>
</dbReference>
<dbReference type="PROSITE" id="PS50043">
    <property type="entry name" value="HTH_LUXR_2"/>
    <property type="match status" value="1"/>
</dbReference>
<dbReference type="GO" id="GO:0003677">
    <property type="term" value="F:DNA binding"/>
    <property type="evidence" value="ECO:0007669"/>
    <property type="project" value="UniProtKB-KW"/>
</dbReference>
<reference evidence="4" key="1">
    <citation type="submission" date="2010-05" db="EMBL/GenBank/DDBJ databases">
        <title>The complete genome of Truepera radiovictris DSM 17093.</title>
        <authorList>
            <consortium name="US DOE Joint Genome Institute (JGI-PGF)"/>
            <person name="Lucas S."/>
            <person name="Copeland A."/>
            <person name="Lapidus A."/>
            <person name="Glavina del Rio T."/>
            <person name="Dalin E."/>
            <person name="Tice H."/>
            <person name="Bruce D."/>
            <person name="Goodwin L."/>
            <person name="Pitluck S."/>
            <person name="Kyrpides N."/>
            <person name="Mavromatis K."/>
            <person name="Ovchinnikova G."/>
            <person name="Munk A.C."/>
            <person name="Detter J.C."/>
            <person name="Han C."/>
            <person name="Tapia R."/>
            <person name="Land M."/>
            <person name="Hauser L."/>
            <person name="Markowitz V."/>
            <person name="Cheng J.-F."/>
            <person name="Hugenholtz P."/>
            <person name="Woyke T."/>
            <person name="Wu D."/>
            <person name="Tindall B."/>
            <person name="Pomrenke H.G."/>
            <person name="Brambilla E."/>
            <person name="Klenk H.-P."/>
            <person name="Eisen J.A."/>
        </authorList>
    </citation>
    <scope>NUCLEOTIDE SEQUENCE [LARGE SCALE GENOMIC DNA]</scope>
    <source>
        <strain evidence="4">DSM 17093 / CIP 108686 / LMG 22925 / RQ-24</strain>
    </source>
</reference>
<protein>
    <submittedName>
        <fullName evidence="3">Transcriptional regulator, LuxR family</fullName>
    </submittedName>
</protein>
<dbReference type="HOGENOM" id="CLU_124878_0_0_0"/>
<dbReference type="InterPro" id="IPR039420">
    <property type="entry name" value="WalR-like"/>
</dbReference>
<dbReference type="AlphaFoldDB" id="D7CVH4"/>
<dbReference type="SMART" id="SM00421">
    <property type="entry name" value="HTH_LUXR"/>
    <property type="match status" value="1"/>
</dbReference>
<dbReference type="CDD" id="cd06170">
    <property type="entry name" value="LuxR_C_like"/>
    <property type="match status" value="1"/>
</dbReference>
<dbReference type="GO" id="GO:0006355">
    <property type="term" value="P:regulation of DNA-templated transcription"/>
    <property type="evidence" value="ECO:0007669"/>
    <property type="project" value="InterPro"/>
</dbReference>
<dbReference type="InterPro" id="IPR000792">
    <property type="entry name" value="Tscrpt_reg_LuxR_C"/>
</dbReference>
<reference evidence="3 4" key="2">
    <citation type="journal article" date="2011" name="Stand. Genomic Sci.">
        <title>Complete genome sequence of Truepera radiovictrix type strain (RQ-24).</title>
        <authorList>
            <person name="Ivanova N."/>
            <person name="Rohde C."/>
            <person name="Munk C."/>
            <person name="Nolan M."/>
            <person name="Lucas S."/>
            <person name="Del Rio T.G."/>
            <person name="Tice H."/>
            <person name="Deshpande S."/>
            <person name="Cheng J.F."/>
            <person name="Tapia R."/>
            <person name="Han C."/>
            <person name="Goodwin L."/>
            <person name="Pitluck S."/>
            <person name="Liolios K."/>
            <person name="Mavromatis K."/>
            <person name="Mikhailova N."/>
            <person name="Pati A."/>
            <person name="Chen A."/>
            <person name="Palaniappan K."/>
            <person name="Land M."/>
            <person name="Hauser L."/>
            <person name="Chang Y.J."/>
            <person name="Jeffries C.D."/>
            <person name="Brambilla E."/>
            <person name="Rohde M."/>
            <person name="Goker M."/>
            <person name="Tindall B.J."/>
            <person name="Woyke T."/>
            <person name="Bristow J."/>
            <person name="Eisen J.A."/>
            <person name="Markowitz V."/>
            <person name="Hugenholtz P."/>
            <person name="Kyrpides N.C."/>
            <person name="Klenk H.P."/>
            <person name="Lapidus A."/>
        </authorList>
    </citation>
    <scope>NUCLEOTIDE SEQUENCE [LARGE SCALE GENOMIC DNA]</scope>
    <source>
        <strain evidence="4">DSM 17093 / CIP 108686 / LMG 22925 / RQ-24</strain>
    </source>
</reference>
<evidence type="ECO:0000259" key="2">
    <source>
        <dbReference type="PROSITE" id="PS50043"/>
    </source>
</evidence>
<dbReference type="PRINTS" id="PR00038">
    <property type="entry name" value="HTHLUXR"/>
</dbReference>
<dbReference type="SUPFAM" id="SSF46894">
    <property type="entry name" value="C-terminal effector domain of the bipartite response regulators"/>
    <property type="match status" value="1"/>
</dbReference>
<feature type="domain" description="HTH luxR-type" evidence="2">
    <location>
        <begin position="102"/>
        <end position="167"/>
    </location>
</feature>
<evidence type="ECO:0000256" key="1">
    <source>
        <dbReference type="ARBA" id="ARBA00023125"/>
    </source>
</evidence>
<dbReference type="PANTHER" id="PTHR43214:SF42">
    <property type="entry name" value="TRANSCRIPTIONAL REGULATORY PROTEIN DESR"/>
    <property type="match status" value="1"/>
</dbReference>
<keyword evidence="1" id="KW-0238">DNA-binding</keyword>
<organism evidence="3 4">
    <name type="scientific">Truepera radiovictrix (strain DSM 17093 / CIP 108686 / LMG 22925 / RQ-24)</name>
    <dbReference type="NCBI Taxonomy" id="649638"/>
    <lineage>
        <taxon>Bacteria</taxon>
        <taxon>Thermotogati</taxon>
        <taxon>Deinococcota</taxon>
        <taxon>Deinococci</taxon>
        <taxon>Trueperales</taxon>
        <taxon>Trueperaceae</taxon>
        <taxon>Truepera</taxon>
    </lineage>
</organism>